<reference evidence="7" key="1">
    <citation type="journal article" date="2014" name="Genome Biol. Evol.">
        <title>Pangenome evidence for extensive interdomain horizontal transfer affecting lineage core and shell genes in uncultured planktonic thaumarchaeota and euryarchaeota.</title>
        <authorList>
            <person name="Deschamps P."/>
            <person name="Zivanovic Y."/>
            <person name="Moreira D."/>
            <person name="Rodriguez-Valera F."/>
            <person name="Lopez-Garcia P."/>
        </authorList>
    </citation>
    <scope>NUCLEOTIDE SEQUENCE</scope>
</reference>
<evidence type="ECO:0000259" key="6">
    <source>
        <dbReference type="Pfam" id="PF14464"/>
    </source>
</evidence>
<sequence length="124" mass="14000">MAPPTAIRGELLDLICECSRDQYPYEFAAVLRQKGDTITELLPLPGGIAGDEHAILPLHMLPVDWSICGVVHSHPTPDNRWSDADLHLFQKFGTTHIISAYPYDRRSWAAYNFRGEPVTLEVRE</sequence>
<evidence type="ECO:0000256" key="5">
    <source>
        <dbReference type="ARBA" id="ARBA00023049"/>
    </source>
</evidence>
<dbReference type="Pfam" id="PF14464">
    <property type="entry name" value="Prok-JAB"/>
    <property type="match status" value="1"/>
</dbReference>
<evidence type="ECO:0000256" key="4">
    <source>
        <dbReference type="ARBA" id="ARBA00022833"/>
    </source>
</evidence>
<keyword evidence="3" id="KW-0378">Hydrolase</keyword>
<dbReference type="CDD" id="cd08072">
    <property type="entry name" value="MPN_archaeal"/>
    <property type="match status" value="1"/>
</dbReference>
<keyword evidence="2" id="KW-0479">Metal-binding</keyword>
<evidence type="ECO:0000256" key="3">
    <source>
        <dbReference type="ARBA" id="ARBA00022801"/>
    </source>
</evidence>
<proteinExistence type="predicted"/>
<name>A0A075GGG9_9EURY</name>
<evidence type="ECO:0000313" key="7">
    <source>
        <dbReference type="EMBL" id="AIF01042.1"/>
    </source>
</evidence>
<dbReference type="InterPro" id="IPR028090">
    <property type="entry name" value="JAB_dom_prok"/>
</dbReference>
<protein>
    <submittedName>
        <fullName evidence="7">Protease</fullName>
    </submittedName>
</protein>
<feature type="domain" description="JAB" evidence="6">
    <location>
        <begin position="11"/>
        <end position="110"/>
    </location>
</feature>
<dbReference type="Gene3D" id="3.40.140.10">
    <property type="entry name" value="Cytidine Deaminase, domain 2"/>
    <property type="match status" value="1"/>
</dbReference>
<evidence type="ECO:0000256" key="2">
    <source>
        <dbReference type="ARBA" id="ARBA00022723"/>
    </source>
</evidence>
<dbReference type="GO" id="GO:0006508">
    <property type="term" value="P:proteolysis"/>
    <property type="evidence" value="ECO:0007669"/>
    <property type="project" value="UniProtKB-KW"/>
</dbReference>
<dbReference type="EMBL" id="KF900610">
    <property type="protein sequence ID" value="AIF01042.1"/>
    <property type="molecule type" value="Genomic_DNA"/>
</dbReference>
<keyword evidence="5" id="KW-0482">Metalloprotease</keyword>
<accession>A0A075GGG9</accession>
<dbReference type="SUPFAM" id="SSF102712">
    <property type="entry name" value="JAB1/MPN domain"/>
    <property type="match status" value="1"/>
</dbReference>
<dbReference type="AlphaFoldDB" id="A0A075GGG9"/>
<evidence type="ECO:0000256" key="1">
    <source>
        <dbReference type="ARBA" id="ARBA00022670"/>
    </source>
</evidence>
<organism evidence="7">
    <name type="scientific">uncultured marine group II/III euryarchaeote KM3_141_A08</name>
    <dbReference type="NCBI Taxonomy" id="1457875"/>
    <lineage>
        <taxon>Archaea</taxon>
        <taxon>Methanobacteriati</taxon>
        <taxon>Methanobacteriota</taxon>
        <taxon>environmental samples</taxon>
    </lineage>
</organism>
<keyword evidence="4" id="KW-0862">Zinc</keyword>
<keyword evidence="1 7" id="KW-0645">Protease</keyword>
<dbReference type="GO" id="GO:0008237">
    <property type="term" value="F:metallopeptidase activity"/>
    <property type="evidence" value="ECO:0007669"/>
    <property type="project" value="UniProtKB-KW"/>
</dbReference>
<dbReference type="GO" id="GO:0046872">
    <property type="term" value="F:metal ion binding"/>
    <property type="evidence" value="ECO:0007669"/>
    <property type="project" value="UniProtKB-KW"/>
</dbReference>